<keyword evidence="1" id="KW-1133">Transmembrane helix</keyword>
<organism evidence="2 3">
    <name type="scientific">Chitinophaga arvensicola</name>
    <dbReference type="NCBI Taxonomy" id="29529"/>
    <lineage>
        <taxon>Bacteria</taxon>
        <taxon>Pseudomonadati</taxon>
        <taxon>Bacteroidota</taxon>
        <taxon>Chitinophagia</taxon>
        <taxon>Chitinophagales</taxon>
        <taxon>Chitinophagaceae</taxon>
        <taxon>Chitinophaga</taxon>
    </lineage>
</organism>
<evidence type="ECO:0000256" key="1">
    <source>
        <dbReference type="SAM" id="Phobius"/>
    </source>
</evidence>
<feature type="transmembrane region" description="Helical" evidence="1">
    <location>
        <begin position="6"/>
        <end position="25"/>
    </location>
</feature>
<evidence type="ECO:0000313" key="3">
    <source>
        <dbReference type="Proteomes" id="UP000199310"/>
    </source>
</evidence>
<reference evidence="3" key="1">
    <citation type="submission" date="2016-10" db="EMBL/GenBank/DDBJ databases">
        <authorList>
            <person name="Varghese N."/>
            <person name="Submissions S."/>
        </authorList>
    </citation>
    <scope>NUCLEOTIDE SEQUENCE [LARGE SCALE GENOMIC DNA]</scope>
    <source>
        <strain evidence="3">DSM 3695</strain>
    </source>
</reference>
<dbReference type="RefSeq" id="WP_089899868.1">
    <property type="nucleotide sequence ID" value="NZ_FOJG01000002.1"/>
</dbReference>
<protein>
    <submittedName>
        <fullName evidence="2">Peptidase M50B-like</fullName>
    </submittedName>
</protein>
<keyword evidence="1" id="KW-0812">Transmembrane</keyword>
<keyword evidence="3" id="KW-1185">Reference proteome</keyword>
<proteinExistence type="predicted"/>
<name>A0A1I0S9L3_9BACT</name>
<accession>A0A1I0S9L3</accession>
<feature type="transmembrane region" description="Helical" evidence="1">
    <location>
        <begin position="122"/>
        <end position="142"/>
    </location>
</feature>
<sequence>MIWDILIFLLIALLIFIARFLTILVHELGHAVPAMIFTRQPVAIYIGSFGDDEGNVQFNKGLLEINIKRNPLLWRKGLCVAYDDDMNIRQRLIQVLAGPLSSIVIAGIAVCFSVVFDLHGSIKLISGIFLFSAMFDLVLNLYPRTMQLDNYSTLDTDGKQVLNLLRDWSYERSMMKRKKRYPSKNNLRKI</sequence>
<dbReference type="STRING" id="29529.SAMN04488122_5200"/>
<dbReference type="AlphaFoldDB" id="A0A1I0S9L3"/>
<evidence type="ECO:0000313" key="2">
    <source>
        <dbReference type="EMBL" id="SEW52874.1"/>
    </source>
</evidence>
<dbReference type="EMBL" id="FOJG01000002">
    <property type="protein sequence ID" value="SEW52874.1"/>
    <property type="molecule type" value="Genomic_DNA"/>
</dbReference>
<feature type="transmembrane region" description="Helical" evidence="1">
    <location>
        <begin position="95"/>
        <end position="116"/>
    </location>
</feature>
<gene>
    <name evidence="2" type="ORF">SAMN04488122_5200</name>
</gene>
<dbReference type="Proteomes" id="UP000199310">
    <property type="component" value="Unassembled WGS sequence"/>
</dbReference>
<keyword evidence="1" id="KW-0472">Membrane</keyword>
<dbReference type="OrthoDB" id="9785181at2"/>